<dbReference type="NCBIfam" id="TIGR00996">
    <property type="entry name" value="Mtu_fam_mce"/>
    <property type="match status" value="1"/>
</dbReference>
<name>A0A3N0DVA4_9ACTN</name>
<dbReference type="PANTHER" id="PTHR33371:SF16">
    <property type="entry name" value="MCE-FAMILY PROTEIN MCE3F"/>
    <property type="match status" value="1"/>
</dbReference>
<protein>
    <submittedName>
        <fullName evidence="2">MCE family protein</fullName>
    </submittedName>
</protein>
<dbReference type="Proteomes" id="UP000277094">
    <property type="component" value="Unassembled WGS sequence"/>
</dbReference>
<dbReference type="RefSeq" id="WP_123234051.1">
    <property type="nucleotide sequence ID" value="NZ_RJSG01000002.1"/>
</dbReference>
<accession>A0A3N0DVA4</accession>
<sequence>MTRGIKTRLIAFLVLSAVGIVYVAANYLGLVDKVTGRGLSVHADLPTSGGLFVGSEVTYRGVKVGQVSGMDVTPSGVRVALALKEGTKIPVGSPFYVHNLSAVGEQYLDFEPRTKSGPYATTSTVFHGTDASLPQSTDDLLVKINGLVSSLNQTDLATVTSELGTMFDGTADPLRRMVDSGSKLVAAAKANQAETIQLLESGRTVLATQQANAGNIRSIATNLADLTGTLKDSDKDLRTIIQGGTPAVQEINSLLQGLQPTLPAFIGNLVTVNQVVTARLNALEQTLVTFPAVISSGFTGTPGDGYGHINLQLNYDVPACTDGYLPPKDWRPATDLADTPTYNAKCLSGAPYNMRGSKYAPQPSSVIGNANRVAPYDASTGRVNENLTMGRHTVFGDNSWQSMLLGTYGNP</sequence>
<dbReference type="EMBL" id="RJSG01000002">
    <property type="protein sequence ID" value="RNL79549.1"/>
    <property type="molecule type" value="Genomic_DNA"/>
</dbReference>
<dbReference type="GO" id="GO:0005576">
    <property type="term" value="C:extracellular region"/>
    <property type="evidence" value="ECO:0007669"/>
    <property type="project" value="TreeGrafter"/>
</dbReference>
<dbReference type="PANTHER" id="PTHR33371">
    <property type="entry name" value="INTERMEMBRANE PHOSPHOLIPID TRANSPORT SYSTEM BINDING PROTEIN MLAD-RELATED"/>
    <property type="match status" value="1"/>
</dbReference>
<organism evidence="2 3">
    <name type="scientific">Nocardioides marmorisolisilvae</name>
    <dbReference type="NCBI Taxonomy" id="1542737"/>
    <lineage>
        <taxon>Bacteria</taxon>
        <taxon>Bacillati</taxon>
        <taxon>Actinomycetota</taxon>
        <taxon>Actinomycetes</taxon>
        <taxon>Propionibacteriales</taxon>
        <taxon>Nocardioidaceae</taxon>
        <taxon>Nocardioides</taxon>
    </lineage>
</organism>
<evidence type="ECO:0000259" key="1">
    <source>
        <dbReference type="Pfam" id="PF02470"/>
    </source>
</evidence>
<gene>
    <name evidence="2" type="ORF">EFL95_11255</name>
</gene>
<evidence type="ECO:0000313" key="2">
    <source>
        <dbReference type="EMBL" id="RNL79549.1"/>
    </source>
</evidence>
<proteinExistence type="predicted"/>
<comment type="caution">
    <text evidence="2">The sequence shown here is derived from an EMBL/GenBank/DDBJ whole genome shotgun (WGS) entry which is preliminary data.</text>
</comment>
<feature type="domain" description="Mce/MlaD" evidence="1">
    <location>
        <begin position="38"/>
        <end position="112"/>
    </location>
</feature>
<evidence type="ECO:0000313" key="3">
    <source>
        <dbReference type="Proteomes" id="UP000277094"/>
    </source>
</evidence>
<dbReference type="OrthoDB" id="4741753at2"/>
<dbReference type="InterPro" id="IPR003399">
    <property type="entry name" value="Mce/MlaD"/>
</dbReference>
<dbReference type="AlphaFoldDB" id="A0A3N0DVA4"/>
<dbReference type="InterPro" id="IPR052336">
    <property type="entry name" value="MlaD_Phospholipid_Transporter"/>
</dbReference>
<dbReference type="Pfam" id="PF02470">
    <property type="entry name" value="MlaD"/>
    <property type="match status" value="1"/>
</dbReference>
<reference evidence="2 3" key="1">
    <citation type="submission" date="2018-11" db="EMBL/GenBank/DDBJ databases">
        <authorList>
            <person name="Li F."/>
        </authorList>
    </citation>
    <scope>NUCLEOTIDE SEQUENCE [LARGE SCALE GENOMIC DNA]</scope>
    <source>
        <strain evidence="2 3">KIS18-7</strain>
    </source>
</reference>
<dbReference type="InterPro" id="IPR005693">
    <property type="entry name" value="Mce"/>
</dbReference>
<keyword evidence="3" id="KW-1185">Reference proteome</keyword>